<organism evidence="2 3">
    <name type="scientific">Arthrobacter glacialis</name>
    <dbReference type="NCBI Taxonomy" id="1664"/>
    <lineage>
        <taxon>Bacteria</taxon>
        <taxon>Bacillati</taxon>
        <taxon>Actinomycetota</taxon>
        <taxon>Actinomycetes</taxon>
        <taxon>Micrococcales</taxon>
        <taxon>Micrococcaceae</taxon>
        <taxon>Arthrobacter</taxon>
    </lineage>
</organism>
<evidence type="ECO:0000313" key="2">
    <source>
        <dbReference type="EMBL" id="POH71641.1"/>
    </source>
</evidence>
<keyword evidence="3" id="KW-1185">Reference proteome</keyword>
<feature type="transmembrane region" description="Helical" evidence="1">
    <location>
        <begin position="56"/>
        <end position="75"/>
    </location>
</feature>
<proteinExistence type="predicted"/>
<evidence type="ECO:0000313" key="3">
    <source>
        <dbReference type="Proteomes" id="UP000237061"/>
    </source>
</evidence>
<feature type="transmembrane region" description="Helical" evidence="1">
    <location>
        <begin position="87"/>
        <end position="112"/>
    </location>
</feature>
<sequence length="172" mass="18571">MEVYTDKFIVTLGVYMEPDWVDKSQKSGRQAIPIVLAVMVGFCGIGLPLTDAMYEPAFIAAMVFAVATPVALLLAAPKALKQRSRPFHWLSIASIFSAACVVVASGFLMSYGSPAGATADIGGFGSWLLSTIALVTVTSCAIRVWRMEYAAAPTTLRGIQRAEQREHRKSPR</sequence>
<comment type="caution">
    <text evidence="2">The sequence shown here is derived from an EMBL/GenBank/DDBJ whole genome shotgun (WGS) entry which is preliminary data.</text>
</comment>
<name>A0A2S3ZQY3_ARTGL</name>
<reference evidence="2 3" key="1">
    <citation type="submission" date="2018-01" db="EMBL/GenBank/DDBJ databases">
        <title>Arthrobacter sp. nov., from glaciers in China.</title>
        <authorList>
            <person name="Liu Q."/>
            <person name="Xin Y.-H."/>
        </authorList>
    </citation>
    <scope>NUCLEOTIDE SEQUENCE [LARGE SCALE GENOMIC DNA]</scope>
    <source>
        <strain evidence="2 3">HLT2-12-2</strain>
    </source>
</reference>
<keyword evidence="1" id="KW-1133">Transmembrane helix</keyword>
<keyword evidence="1" id="KW-0812">Transmembrane</keyword>
<accession>A0A2S3ZQY3</accession>
<gene>
    <name evidence="2" type="ORF">CVS27_19830</name>
</gene>
<dbReference type="EMBL" id="PPXC01000026">
    <property type="protein sequence ID" value="POH71641.1"/>
    <property type="molecule type" value="Genomic_DNA"/>
</dbReference>
<feature type="transmembrane region" description="Helical" evidence="1">
    <location>
        <begin position="31"/>
        <end position="50"/>
    </location>
</feature>
<dbReference type="AlphaFoldDB" id="A0A2S3ZQY3"/>
<dbReference type="Proteomes" id="UP000237061">
    <property type="component" value="Unassembled WGS sequence"/>
</dbReference>
<evidence type="ECO:0000256" key="1">
    <source>
        <dbReference type="SAM" id="Phobius"/>
    </source>
</evidence>
<protein>
    <submittedName>
        <fullName evidence="2">Uncharacterized protein</fullName>
    </submittedName>
</protein>
<feature type="transmembrane region" description="Helical" evidence="1">
    <location>
        <begin position="124"/>
        <end position="145"/>
    </location>
</feature>
<keyword evidence="1" id="KW-0472">Membrane</keyword>